<protein>
    <submittedName>
        <fullName evidence="4">YigZ family protein</fullName>
    </submittedName>
</protein>
<name>A0ABY5C707_9LACO</name>
<dbReference type="InterPro" id="IPR001498">
    <property type="entry name" value="Impact_N"/>
</dbReference>
<organism evidence="4 5">
    <name type="scientific">Fructilactobacillus ixorae</name>
    <dbReference type="NCBI Taxonomy" id="1750535"/>
    <lineage>
        <taxon>Bacteria</taxon>
        <taxon>Bacillati</taxon>
        <taxon>Bacillota</taxon>
        <taxon>Bacilli</taxon>
        <taxon>Lactobacillales</taxon>
        <taxon>Lactobacillaceae</taxon>
        <taxon>Fructilactobacillus</taxon>
    </lineage>
</organism>
<dbReference type="Pfam" id="PF01205">
    <property type="entry name" value="Impact_N"/>
    <property type="match status" value="1"/>
</dbReference>
<dbReference type="Gene3D" id="3.30.230.30">
    <property type="entry name" value="Impact, N-terminal domain"/>
    <property type="match status" value="1"/>
</dbReference>
<dbReference type="SUPFAM" id="SSF54211">
    <property type="entry name" value="Ribosomal protein S5 domain 2-like"/>
    <property type="match status" value="1"/>
</dbReference>
<dbReference type="InterPro" id="IPR036956">
    <property type="entry name" value="Impact_N_sf"/>
</dbReference>
<sequence>MTQPFLTITHAGTHTLEIKKSKFIANVARVQSEAAAAHFLTRIQTEHKKATHNCFAYLLGADDHVQRESDNGEPRGTAGVPILEVLKQEHLHDVAVVVTRYFGGIKLGAGGLIRAYSNATSQVIAAVGIVAIVQHECLQISVSYKNYDQLTYFLNTHHLEIQNVDFQTEVTVTTSVAQDQLEPLQTALTNYLAGNVTIHSAGPQFVEQPVKRPQA</sequence>
<evidence type="ECO:0000313" key="5">
    <source>
        <dbReference type="Proteomes" id="UP001057532"/>
    </source>
</evidence>
<dbReference type="Pfam" id="PF09186">
    <property type="entry name" value="DUF1949"/>
    <property type="match status" value="1"/>
</dbReference>
<dbReference type="InterPro" id="IPR015796">
    <property type="entry name" value="Impact_YigZ-like"/>
</dbReference>
<comment type="similarity">
    <text evidence="1">Belongs to the IMPACT family.</text>
</comment>
<dbReference type="EMBL" id="CP097478">
    <property type="protein sequence ID" value="USS93613.1"/>
    <property type="molecule type" value="Genomic_DNA"/>
</dbReference>
<accession>A0ABY5C707</accession>
<dbReference type="Gene3D" id="3.30.70.240">
    <property type="match status" value="1"/>
</dbReference>
<proteinExistence type="inferred from homology"/>
<dbReference type="Proteomes" id="UP001057532">
    <property type="component" value="Chromosome"/>
</dbReference>
<dbReference type="PANTHER" id="PTHR16301">
    <property type="entry name" value="IMPACT-RELATED"/>
    <property type="match status" value="1"/>
</dbReference>
<evidence type="ECO:0000313" key="4">
    <source>
        <dbReference type="EMBL" id="USS93613.1"/>
    </source>
</evidence>
<dbReference type="PROSITE" id="PS00910">
    <property type="entry name" value="UPF0029"/>
    <property type="match status" value="1"/>
</dbReference>
<dbReference type="SUPFAM" id="SSF54980">
    <property type="entry name" value="EF-G C-terminal domain-like"/>
    <property type="match status" value="1"/>
</dbReference>
<evidence type="ECO:0000256" key="1">
    <source>
        <dbReference type="ARBA" id="ARBA00007665"/>
    </source>
</evidence>
<dbReference type="NCBIfam" id="TIGR00257">
    <property type="entry name" value="IMPACT_YIGZ"/>
    <property type="match status" value="1"/>
</dbReference>
<feature type="domain" description="Impact N-terminal" evidence="2">
    <location>
        <begin position="19"/>
        <end position="124"/>
    </location>
</feature>
<feature type="domain" description="UPF0029" evidence="3">
    <location>
        <begin position="140"/>
        <end position="194"/>
    </location>
</feature>
<dbReference type="InterPro" id="IPR023582">
    <property type="entry name" value="Impact"/>
</dbReference>
<dbReference type="InterPro" id="IPR020569">
    <property type="entry name" value="UPF0029_Impact_CS"/>
</dbReference>
<keyword evidence="5" id="KW-1185">Reference proteome</keyword>
<dbReference type="RefSeq" id="WP_252780477.1">
    <property type="nucleotide sequence ID" value="NZ_CP097478.1"/>
</dbReference>
<dbReference type="PANTHER" id="PTHR16301:SF20">
    <property type="entry name" value="IMPACT FAMILY MEMBER YIGZ"/>
    <property type="match status" value="1"/>
</dbReference>
<gene>
    <name evidence="4" type="ORF">M8332_01820</name>
</gene>
<dbReference type="InterPro" id="IPR035647">
    <property type="entry name" value="EFG_III/V"/>
</dbReference>
<evidence type="ECO:0000259" key="3">
    <source>
        <dbReference type="Pfam" id="PF09186"/>
    </source>
</evidence>
<dbReference type="InterPro" id="IPR020568">
    <property type="entry name" value="Ribosomal_Su5_D2-typ_SF"/>
</dbReference>
<dbReference type="InterPro" id="IPR015269">
    <property type="entry name" value="UPF0029_Impact_C"/>
</dbReference>
<reference evidence="4" key="1">
    <citation type="submission" date="2022-05" db="EMBL/GenBank/DDBJ databases">
        <authorList>
            <person name="Oliphant S.A."/>
            <person name="Watson-Haigh N.S."/>
            <person name="Sumby K.M."/>
            <person name="Gardner J.M."/>
            <person name="Jiranek V."/>
        </authorList>
    </citation>
    <scope>NUCLEOTIDE SEQUENCE</scope>
    <source>
        <strain evidence="4">Ru20-1</strain>
    </source>
</reference>
<evidence type="ECO:0000259" key="2">
    <source>
        <dbReference type="Pfam" id="PF01205"/>
    </source>
</evidence>